<reference evidence="1 2" key="1">
    <citation type="submission" date="2016-07" db="EMBL/GenBank/DDBJ databases">
        <title>Pervasive Adenine N6-methylation of Active Genes in Fungi.</title>
        <authorList>
            <consortium name="DOE Joint Genome Institute"/>
            <person name="Mondo S.J."/>
            <person name="Dannebaum R.O."/>
            <person name="Kuo R.C."/>
            <person name="Labutti K."/>
            <person name="Haridas S."/>
            <person name="Kuo A."/>
            <person name="Salamov A."/>
            <person name="Ahrendt S.R."/>
            <person name="Lipzen A."/>
            <person name="Sullivan W."/>
            <person name="Andreopoulos W.B."/>
            <person name="Clum A."/>
            <person name="Lindquist E."/>
            <person name="Daum C."/>
            <person name="Ramamoorthy G.K."/>
            <person name="Gryganskyi A."/>
            <person name="Culley D."/>
            <person name="Magnuson J.K."/>
            <person name="James T.Y."/>
            <person name="O'Malley M.A."/>
            <person name="Stajich J.E."/>
            <person name="Spatafora J.W."/>
            <person name="Visel A."/>
            <person name="Grigoriev I.V."/>
        </authorList>
    </citation>
    <scope>NUCLEOTIDE SEQUENCE [LARGE SCALE GENOMIC DNA]</scope>
    <source>
        <strain evidence="1 2">NRRL 1336</strain>
    </source>
</reference>
<dbReference type="Proteomes" id="UP000193560">
    <property type="component" value="Unassembled WGS sequence"/>
</dbReference>
<dbReference type="EMBL" id="MCGE01000005">
    <property type="protein sequence ID" value="ORZ21523.1"/>
    <property type="molecule type" value="Genomic_DNA"/>
</dbReference>
<accession>A0A1X2IU87</accession>
<sequence>MDEFTRPSDEEIKNWQTRLIGKYLLESDEQFVGLAPEQIVRSSAIPKPNQILPPGAPQIRNYLPGRMNVFLDDNKKITQVYFG</sequence>
<comment type="caution">
    <text evidence="1">The sequence shown here is derived from an EMBL/GenBank/DDBJ whole genome shotgun (WGS) entry which is preliminary data.</text>
</comment>
<dbReference type="OrthoDB" id="10013825at2759"/>
<dbReference type="Gene3D" id="3.30.10.10">
    <property type="entry name" value="Trypsin Inhibitor V, subunit A"/>
    <property type="match status" value="1"/>
</dbReference>
<keyword evidence="2" id="KW-1185">Reference proteome</keyword>
<dbReference type="STRING" id="90262.A0A1X2IU87"/>
<proteinExistence type="predicted"/>
<dbReference type="AlphaFoldDB" id="A0A1X2IU87"/>
<evidence type="ECO:0000313" key="2">
    <source>
        <dbReference type="Proteomes" id="UP000193560"/>
    </source>
</evidence>
<gene>
    <name evidence="1" type="ORF">BCR42DRAFT_407697</name>
</gene>
<name>A0A1X2IU87_9FUNG</name>
<organism evidence="1 2">
    <name type="scientific">Absidia repens</name>
    <dbReference type="NCBI Taxonomy" id="90262"/>
    <lineage>
        <taxon>Eukaryota</taxon>
        <taxon>Fungi</taxon>
        <taxon>Fungi incertae sedis</taxon>
        <taxon>Mucoromycota</taxon>
        <taxon>Mucoromycotina</taxon>
        <taxon>Mucoromycetes</taxon>
        <taxon>Mucorales</taxon>
        <taxon>Cunninghamellaceae</taxon>
        <taxon>Absidia</taxon>
    </lineage>
</organism>
<evidence type="ECO:0000313" key="1">
    <source>
        <dbReference type="EMBL" id="ORZ21523.1"/>
    </source>
</evidence>
<protein>
    <submittedName>
        <fullName evidence="1">Uncharacterized protein</fullName>
    </submittedName>
</protein>